<accession>A0A662Z7E3</accession>
<protein>
    <submittedName>
        <fullName evidence="2">Transposase DDE domain-containing protein</fullName>
    </submittedName>
</protein>
<keyword evidence="3" id="KW-1185">Reference proteome</keyword>
<evidence type="ECO:0000259" key="1">
    <source>
        <dbReference type="Pfam" id="PF01609"/>
    </source>
</evidence>
<evidence type="ECO:0000313" key="2">
    <source>
        <dbReference type="EMBL" id="SFJ90926.1"/>
    </source>
</evidence>
<dbReference type="GO" id="GO:0003677">
    <property type="term" value="F:DNA binding"/>
    <property type="evidence" value="ECO:0007669"/>
    <property type="project" value="InterPro"/>
</dbReference>
<dbReference type="PANTHER" id="PTHR33258:SF1">
    <property type="entry name" value="TRANSPOSASE INSL FOR INSERTION SEQUENCE ELEMENT IS186A-RELATED"/>
    <property type="match status" value="1"/>
</dbReference>
<dbReference type="Pfam" id="PF01609">
    <property type="entry name" value="DDE_Tnp_1"/>
    <property type="match status" value="1"/>
</dbReference>
<name>A0A662Z7E3_9GAMM</name>
<reference evidence="2 3" key="1">
    <citation type="submission" date="2016-10" db="EMBL/GenBank/DDBJ databases">
        <authorList>
            <person name="Varghese N."/>
            <person name="Submissions S."/>
        </authorList>
    </citation>
    <scope>NUCLEOTIDE SEQUENCE [LARGE SCALE GENOMIC DNA]</scope>
    <source>
        <strain evidence="2 3">22B</strain>
    </source>
</reference>
<dbReference type="SUPFAM" id="SSF53098">
    <property type="entry name" value="Ribonuclease H-like"/>
    <property type="match status" value="1"/>
</dbReference>
<dbReference type="GO" id="GO:0004803">
    <property type="term" value="F:transposase activity"/>
    <property type="evidence" value="ECO:0007669"/>
    <property type="project" value="InterPro"/>
</dbReference>
<dbReference type="InterPro" id="IPR002559">
    <property type="entry name" value="Transposase_11"/>
</dbReference>
<sequence length="189" mass="21784">MVDSLRILCPDSESTSIYKTIQRIVAVYNEALDKHVYFATNIPKDTLDAIQIGELYRARWQVEISFRILKGFCSLKKCNTRKSGIVQALIYLSQIVYLLKLIIGQQLQKAADTTFSPKKLVNRIKCHFMDIIELALDSAERLKSYIERHLELFKTYTKSAPSFTNRMRGKSIRHIIEVVSKTPRMPVNA</sequence>
<gene>
    <name evidence="2" type="ORF">SAMN04487865_100716</name>
</gene>
<dbReference type="Proteomes" id="UP000243374">
    <property type="component" value="Unassembled WGS sequence"/>
</dbReference>
<dbReference type="EMBL" id="FOSF01000007">
    <property type="protein sequence ID" value="SFJ90926.1"/>
    <property type="molecule type" value="Genomic_DNA"/>
</dbReference>
<dbReference type="Gene3D" id="3.90.350.10">
    <property type="entry name" value="Transposase Inhibitor Protein From Tn5, Chain A, domain 1"/>
    <property type="match status" value="1"/>
</dbReference>
<proteinExistence type="predicted"/>
<dbReference type="GO" id="GO:0006313">
    <property type="term" value="P:DNA transposition"/>
    <property type="evidence" value="ECO:0007669"/>
    <property type="project" value="InterPro"/>
</dbReference>
<dbReference type="OrthoDB" id="5889367at2"/>
<evidence type="ECO:0000313" key="3">
    <source>
        <dbReference type="Proteomes" id="UP000243374"/>
    </source>
</evidence>
<organism evidence="2 3">
    <name type="scientific">Succinivibrio dextrinosolvens</name>
    <dbReference type="NCBI Taxonomy" id="83771"/>
    <lineage>
        <taxon>Bacteria</taxon>
        <taxon>Pseudomonadati</taxon>
        <taxon>Pseudomonadota</taxon>
        <taxon>Gammaproteobacteria</taxon>
        <taxon>Aeromonadales</taxon>
        <taxon>Succinivibrionaceae</taxon>
        <taxon>Succinivibrio</taxon>
    </lineage>
</organism>
<feature type="domain" description="Transposase IS4-like" evidence="1">
    <location>
        <begin position="26"/>
        <end position="99"/>
    </location>
</feature>
<dbReference type="RefSeq" id="WP_074839370.1">
    <property type="nucleotide sequence ID" value="NZ_FOSF01000007.1"/>
</dbReference>
<dbReference type="AlphaFoldDB" id="A0A662Z7E3"/>
<dbReference type="PANTHER" id="PTHR33258">
    <property type="entry name" value="TRANSPOSASE INSL FOR INSERTION SEQUENCE ELEMENT IS186A-RELATED"/>
    <property type="match status" value="1"/>
</dbReference>
<dbReference type="InterPro" id="IPR012337">
    <property type="entry name" value="RNaseH-like_sf"/>
</dbReference>